<dbReference type="PANTHER" id="PTHR32125">
    <property type="entry name" value="2-C-METHYL-D-ERYTHRITOL 4-PHOSPHATE CYTIDYLYLTRANSFERASE, CHLOROPLASTIC"/>
    <property type="match status" value="1"/>
</dbReference>
<comment type="similarity">
    <text evidence="3">Belongs to the IspD/TarI cytidylyltransferase family. IspD subfamily.</text>
</comment>
<protein>
    <recommendedName>
        <fullName evidence="3">2-C-methyl-D-erythritol 4-phosphate cytidylyltransferase</fullName>
        <ecNumber evidence="3">2.7.7.60</ecNumber>
    </recommendedName>
    <alternativeName>
        <fullName evidence="3">4-diphosphocytidyl-2C-methyl-D-erythritol synthase</fullName>
    </alternativeName>
    <alternativeName>
        <fullName evidence="3">MEP cytidylyltransferase</fullName>
        <shortName evidence="3">MCT</shortName>
    </alternativeName>
</protein>
<accession>A0A6G9IA21</accession>
<dbReference type="CDD" id="cd02516">
    <property type="entry name" value="CDP-ME_synthetase"/>
    <property type="match status" value="1"/>
</dbReference>
<dbReference type="NCBIfam" id="TIGR00453">
    <property type="entry name" value="ispD"/>
    <property type="match status" value="1"/>
</dbReference>
<keyword evidence="3" id="KW-0414">Isoprene biosynthesis</keyword>
<dbReference type="UniPathway" id="UPA00056">
    <property type="reaction ID" value="UER00093"/>
</dbReference>
<keyword evidence="1 3" id="KW-0808">Transferase</keyword>
<sequence length="240" mass="26260">MSKSMSNNRIVAVVPAAGNGSRMKCEQPKQYMKIGELTILEHTLNTLISHSKISQVIVAISPTDSIFYTLPVASHPKVIAVQGGDSRAASVLAGLQKLQATDWAMVHDAARPCLSHQDMDKLIDTVFDKQQGGILAVPISDTVKLAYADKTKTIEHSLDRTYLWGAATPQLFKAEELRSCLQKALSEHAIITDEASAIEYCGGHPLLVHGRRDNIKITQPEDLAIATFYLTQQAKNKENV</sequence>
<dbReference type="InterPro" id="IPR001228">
    <property type="entry name" value="IspD"/>
</dbReference>
<feature type="site" description="Positions MEP for the nucleophilic attack" evidence="3">
    <location>
        <position position="160"/>
    </location>
</feature>
<dbReference type="PANTHER" id="PTHR32125:SF4">
    <property type="entry name" value="2-C-METHYL-D-ERYTHRITOL 4-PHOSPHATE CYTIDYLYLTRANSFERASE, CHLOROPLASTIC"/>
    <property type="match status" value="1"/>
</dbReference>
<feature type="site" description="Transition state stabilizer" evidence="3">
    <location>
        <position position="22"/>
    </location>
</feature>
<comment type="pathway">
    <text evidence="3">Isoprenoid biosynthesis; isopentenyl diphosphate biosynthesis via DXP pathway; isopentenyl diphosphate from 1-deoxy-D-xylulose 5-phosphate: step 2/6.</text>
</comment>
<reference evidence="4 5" key="1">
    <citation type="submission" date="2020-03" db="EMBL/GenBank/DDBJ databases">
        <title>Complete genome sequence of Orbus sp. IPMB12 (BCRC 80908).</title>
        <authorList>
            <person name="Lo W.-S."/>
            <person name="Chang T.-H."/>
            <person name="Kuo C.-H."/>
        </authorList>
    </citation>
    <scope>NUCLEOTIDE SEQUENCE [LARGE SCALE GENOMIC DNA]</scope>
    <source>
        <strain evidence="4 5">IPMB12</strain>
    </source>
</reference>
<dbReference type="GO" id="GO:0019288">
    <property type="term" value="P:isopentenyl diphosphate biosynthetic process, methylerythritol 4-phosphate pathway"/>
    <property type="evidence" value="ECO:0007669"/>
    <property type="project" value="UniProtKB-UniRule"/>
</dbReference>
<evidence type="ECO:0000313" key="5">
    <source>
        <dbReference type="Proteomes" id="UP000501168"/>
    </source>
</evidence>
<dbReference type="FunCoup" id="A0A6G9IA21">
    <property type="interactions" value="498"/>
</dbReference>
<dbReference type="HAMAP" id="MF_00108">
    <property type="entry name" value="IspD"/>
    <property type="match status" value="1"/>
</dbReference>
<keyword evidence="5" id="KW-1185">Reference proteome</keyword>
<evidence type="ECO:0000256" key="1">
    <source>
        <dbReference type="ARBA" id="ARBA00022679"/>
    </source>
</evidence>
<dbReference type="EC" id="2.7.7.60" evidence="3"/>
<dbReference type="KEGG" id="orb:IPMB12_04825"/>
<feature type="site" description="Positions MEP for the nucleophilic attack" evidence="3">
    <location>
        <position position="216"/>
    </location>
</feature>
<dbReference type="InterPro" id="IPR050088">
    <property type="entry name" value="IspD/TarI_cytidylyltransf_bact"/>
</dbReference>
<dbReference type="Pfam" id="PF01128">
    <property type="entry name" value="IspD"/>
    <property type="match status" value="1"/>
</dbReference>
<dbReference type="Gene3D" id="3.90.550.10">
    <property type="entry name" value="Spore Coat Polysaccharide Biosynthesis Protein SpsA, Chain A"/>
    <property type="match status" value="1"/>
</dbReference>
<keyword evidence="2 3" id="KW-0548">Nucleotidyltransferase</keyword>
<dbReference type="InterPro" id="IPR029044">
    <property type="entry name" value="Nucleotide-diphossugar_trans"/>
</dbReference>
<evidence type="ECO:0000256" key="3">
    <source>
        <dbReference type="HAMAP-Rule" id="MF_00108"/>
    </source>
</evidence>
<dbReference type="InParanoid" id="A0A6G9IA21"/>
<proteinExistence type="inferred from homology"/>
<dbReference type="FunFam" id="3.90.550.10:FF:000003">
    <property type="entry name" value="2-C-methyl-D-erythritol 4-phosphate cytidylyltransferase"/>
    <property type="match status" value="1"/>
</dbReference>
<gene>
    <name evidence="3 4" type="primary">ispD</name>
    <name evidence="4" type="ORF">IPMB12_04825</name>
</gene>
<comment type="function">
    <text evidence="3">Catalyzes the formation of 4-diphosphocytidyl-2-C-methyl-D-erythritol from CTP and 2-C-methyl-D-erythritol 4-phosphate (MEP).</text>
</comment>
<evidence type="ECO:0000256" key="2">
    <source>
        <dbReference type="ARBA" id="ARBA00022695"/>
    </source>
</evidence>
<evidence type="ECO:0000313" key="4">
    <source>
        <dbReference type="EMBL" id="QIQ21063.1"/>
    </source>
</evidence>
<dbReference type="GO" id="GO:0050518">
    <property type="term" value="F:2-C-methyl-D-erythritol 4-phosphate cytidylyltransferase activity"/>
    <property type="evidence" value="ECO:0007669"/>
    <property type="project" value="UniProtKB-UniRule"/>
</dbReference>
<dbReference type="EMBL" id="CP050253">
    <property type="protein sequence ID" value="QIQ21063.1"/>
    <property type="molecule type" value="Genomic_DNA"/>
</dbReference>
<feature type="site" description="Transition state stabilizer" evidence="3">
    <location>
        <position position="29"/>
    </location>
</feature>
<dbReference type="Proteomes" id="UP000501168">
    <property type="component" value="Chromosome"/>
</dbReference>
<name>A0A6G9IA21_9GAMM</name>
<dbReference type="SUPFAM" id="SSF53448">
    <property type="entry name" value="Nucleotide-diphospho-sugar transferases"/>
    <property type="match status" value="1"/>
</dbReference>
<organism evidence="4 5">
    <name type="scientific">Zophobihabitans entericus</name>
    <dbReference type="NCBI Taxonomy" id="1635327"/>
    <lineage>
        <taxon>Bacteria</taxon>
        <taxon>Pseudomonadati</taxon>
        <taxon>Pseudomonadota</taxon>
        <taxon>Gammaproteobacteria</taxon>
        <taxon>Orbales</taxon>
        <taxon>Orbaceae</taxon>
        <taxon>Zophobihabitans</taxon>
    </lineage>
</organism>
<dbReference type="InterPro" id="IPR034683">
    <property type="entry name" value="IspD/TarI"/>
</dbReference>
<dbReference type="AlphaFoldDB" id="A0A6G9IA21"/>
<comment type="catalytic activity">
    <reaction evidence="3">
        <text>2-C-methyl-D-erythritol 4-phosphate + CTP + H(+) = 4-CDP-2-C-methyl-D-erythritol + diphosphate</text>
        <dbReference type="Rhea" id="RHEA:13429"/>
        <dbReference type="ChEBI" id="CHEBI:15378"/>
        <dbReference type="ChEBI" id="CHEBI:33019"/>
        <dbReference type="ChEBI" id="CHEBI:37563"/>
        <dbReference type="ChEBI" id="CHEBI:57823"/>
        <dbReference type="ChEBI" id="CHEBI:58262"/>
        <dbReference type="EC" id="2.7.7.60"/>
    </reaction>
</comment>